<dbReference type="KEGG" id="slau:SLA_0154"/>
<feature type="domain" description="Bacterial bifunctional deaminase-reductase C-terminal" evidence="1">
    <location>
        <begin position="4"/>
        <end position="180"/>
    </location>
</feature>
<evidence type="ECO:0000313" key="3">
    <source>
        <dbReference type="Proteomes" id="UP000217676"/>
    </source>
</evidence>
<gene>
    <name evidence="2" type="ORF">SLA_0154</name>
</gene>
<dbReference type="RefSeq" id="WP_359881048.1">
    <property type="nucleotide sequence ID" value="NZ_JBEYHT010000044.1"/>
</dbReference>
<name>A0A160NS48_STRLU</name>
<dbReference type="InterPro" id="IPR002734">
    <property type="entry name" value="RibDG_C"/>
</dbReference>
<dbReference type="Pfam" id="PF01872">
    <property type="entry name" value="RibD_C"/>
    <property type="match status" value="1"/>
</dbReference>
<dbReference type="SUPFAM" id="SSF53597">
    <property type="entry name" value="Dihydrofolate reductase-like"/>
    <property type="match status" value="1"/>
</dbReference>
<dbReference type="Proteomes" id="UP000217676">
    <property type="component" value="Chromosome"/>
</dbReference>
<dbReference type="GO" id="GO:0009231">
    <property type="term" value="P:riboflavin biosynthetic process"/>
    <property type="evidence" value="ECO:0007669"/>
    <property type="project" value="InterPro"/>
</dbReference>
<dbReference type="PANTHER" id="PTHR38011">
    <property type="entry name" value="DIHYDROFOLATE REDUCTASE FAMILY PROTEIN (AFU_ORTHOLOGUE AFUA_8G06820)"/>
    <property type="match status" value="1"/>
</dbReference>
<sequence length="196" mass="21862">MPGKIVLFLSVSLDGYAEGVDHDLSWHRVDEELHRHFNEELAAMGGFLSGRRTHQMMAEFWPTADTDPDSTPAMREFAGIWRDAPKTVYSTTLWRADWNTTVVPRVDTTEVRALAATATGDLALGGPTLAAAFRARDLVDVYQLYVHPTLIGRGTRLFPPTDTTSDLRLDRTRAFSNGVVMLRYERVATPAAPRTD</sequence>
<evidence type="ECO:0000259" key="1">
    <source>
        <dbReference type="Pfam" id="PF01872"/>
    </source>
</evidence>
<reference evidence="2 3" key="1">
    <citation type="journal article" date="2016" name="Genome Announc.">
        <title>Complete Genome Sequence of Thiostrepton-Producing Streptomyces laurentii ATCC 31255.</title>
        <authorList>
            <person name="Doi K."/>
            <person name="Fujino Y."/>
            <person name="Nagayoshi Y."/>
            <person name="Ohshima T."/>
            <person name="Ogata S."/>
        </authorList>
    </citation>
    <scope>NUCLEOTIDE SEQUENCE [LARGE SCALE GENOMIC DNA]</scope>
    <source>
        <strain evidence="2 3">ATCC 31255</strain>
    </source>
</reference>
<dbReference type="InterPro" id="IPR024072">
    <property type="entry name" value="DHFR-like_dom_sf"/>
</dbReference>
<dbReference type="Gene3D" id="3.40.430.10">
    <property type="entry name" value="Dihydrofolate Reductase, subunit A"/>
    <property type="match status" value="1"/>
</dbReference>
<proteinExistence type="predicted"/>
<accession>A0A160NS48</accession>
<dbReference type="EMBL" id="AP017424">
    <property type="protein sequence ID" value="BAU81109.1"/>
    <property type="molecule type" value="Genomic_DNA"/>
</dbReference>
<organism evidence="2 3">
    <name type="scientific">Streptomyces laurentii</name>
    <dbReference type="NCBI Taxonomy" id="39478"/>
    <lineage>
        <taxon>Bacteria</taxon>
        <taxon>Bacillati</taxon>
        <taxon>Actinomycetota</taxon>
        <taxon>Actinomycetes</taxon>
        <taxon>Kitasatosporales</taxon>
        <taxon>Streptomycetaceae</taxon>
        <taxon>Streptomyces</taxon>
    </lineage>
</organism>
<dbReference type="InterPro" id="IPR050765">
    <property type="entry name" value="Riboflavin_Biosynth_HTPR"/>
</dbReference>
<dbReference type="GO" id="GO:0008703">
    <property type="term" value="F:5-amino-6-(5-phosphoribosylamino)uracil reductase activity"/>
    <property type="evidence" value="ECO:0007669"/>
    <property type="project" value="InterPro"/>
</dbReference>
<keyword evidence="3" id="KW-1185">Reference proteome</keyword>
<dbReference type="PANTHER" id="PTHR38011:SF11">
    <property type="entry name" value="2,5-DIAMINO-6-RIBOSYLAMINO-4(3H)-PYRIMIDINONE 5'-PHOSPHATE REDUCTASE"/>
    <property type="match status" value="1"/>
</dbReference>
<dbReference type="AlphaFoldDB" id="A0A160NS48"/>
<protein>
    <submittedName>
        <fullName evidence="2">Riboflavin biosynthesis protein ribD C-terminal domain protein</fullName>
    </submittedName>
</protein>
<evidence type="ECO:0000313" key="2">
    <source>
        <dbReference type="EMBL" id="BAU81109.1"/>
    </source>
</evidence>